<dbReference type="GO" id="GO:0005524">
    <property type="term" value="F:ATP binding"/>
    <property type="evidence" value="ECO:0007669"/>
    <property type="project" value="UniProtKB-KW"/>
</dbReference>
<dbReference type="Pfam" id="PF00069">
    <property type="entry name" value="Pkinase"/>
    <property type="match status" value="1"/>
</dbReference>
<evidence type="ECO:0000259" key="6">
    <source>
        <dbReference type="PROSITE" id="PS50011"/>
    </source>
</evidence>
<name>A0ABD2X1X4_9HYME</name>
<sequence>MNDVDNKQCDQILPATPQKQPTKCKSIRDLKMENVMLFDKRKELIKIVDFGLSNIYNDKNPMRTQCGSPEYAAPELFVKNYKYGPEVDLWSLNKFVQSKLNNIVTEKFTRKAKTSNDLEVKTDNTTKNEVNKAFNKTIPLKIQPCANTTRVFIRRKNKITKYIDKVKKRIF</sequence>
<dbReference type="InterPro" id="IPR011009">
    <property type="entry name" value="Kinase-like_dom_sf"/>
</dbReference>
<protein>
    <recommendedName>
        <fullName evidence="6">Protein kinase domain-containing protein</fullName>
    </recommendedName>
</protein>
<keyword evidence="3" id="KW-0547">Nucleotide-binding</keyword>
<evidence type="ECO:0000256" key="3">
    <source>
        <dbReference type="ARBA" id="ARBA00022741"/>
    </source>
</evidence>
<comment type="caution">
    <text evidence="7">The sequence shown here is derived from an EMBL/GenBank/DDBJ whole genome shotgun (WGS) entry which is preliminary data.</text>
</comment>
<keyword evidence="8" id="KW-1185">Reference proteome</keyword>
<keyword evidence="4" id="KW-0418">Kinase</keyword>
<reference evidence="7 8" key="1">
    <citation type="journal article" date="2024" name="bioRxiv">
        <title>A reference genome for Trichogramma kaykai: A tiny desert-dwelling parasitoid wasp with competing sex-ratio distorters.</title>
        <authorList>
            <person name="Culotta J."/>
            <person name="Lindsey A.R."/>
        </authorList>
    </citation>
    <scope>NUCLEOTIDE SEQUENCE [LARGE SCALE GENOMIC DNA]</scope>
    <source>
        <strain evidence="7 8">KSX58</strain>
    </source>
</reference>
<organism evidence="7 8">
    <name type="scientific">Trichogramma kaykai</name>
    <dbReference type="NCBI Taxonomy" id="54128"/>
    <lineage>
        <taxon>Eukaryota</taxon>
        <taxon>Metazoa</taxon>
        <taxon>Ecdysozoa</taxon>
        <taxon>Arthropoda</taxon>
        <taxon>Hexapoda</taxon>
        <taxon>Insecta</taxon>
        <taxon>Pterygota</taxon>
        <taxon>Neoptera</taxon>
        <taxon>Endopterygota</taxon>
        <taxon>Hymenoptera</taxon>
        <taxon>Apocrita</taxon>
        <taxon>Proctotrupomorpha</taxon>
        <taxon>Chalcidoidea</taxon>
        <taxon>Trichogrammatidae</taxon>
        <taxon>Trichogramma</taxon>
    </lineage>
</organism>
<dbReference type="InterPro" id="IPR000719">
    <property type="entry name" value="Prot_kinase_dom"/>
</dbReference>
<feature type="domain" description="Protein kinase" evidence="6">
    <location>
        <begin position="1"/>
        <end position="171"/>
    </location>
</feature>
<evidence type="ECO:0000256" key="5">
    <source>
        <dbReference type="ARBA" id="ARBA00022840"/>
    </source>
</evidence>
<keyword evidence="2" id="KW-0808">Transferase</keyword>
<gene>
    <name evidence="7" type="ORF">TKK_007901</name>
</gene>
<dbReference type="AlphaFoldDB" id="A0ABD2X1X4"/>
<accession>A0ABD2X1X4</accession>
<dbReference type="SUPFAM" id="SSF56112">
    <property type="entry name" value="Protein kinase-like (PK-like)"/>
    <property type="match status" value="1"/>
</dbReference>
<dbReference type="EMBL" id="JBJJXI010000059">
    <property type="protein sequence ID" value="KAL3398786.1"/>
    <property type="molecule type" value="Genomic_DNA"/>
</dbReference>
<dbReference type="Proteomes" id="UP001627154">
    <property type="component" value="Unassembled WGS sequence"/>
</dbReference>
<keyword evidence="1" id="KW-0723">Serine/threonine-protein kinase</keyword>
<evidence type="ECO:0000256" key="1">
    <source>
        <dbReference type="ARBA" id="ARBA00022527"/>
    </source>
</evidence>
<proteinExistence type="predicted"/>
<evidence type="ECO:0000313" key="7">
    <source>
        <dbReference type="EMBL" id="KAL3398786.1"/>
    </source>
</evidence>
<evidence type="ECO:0000256" key="4">
    <source>
        <dbReference type="ARBA" id="ARBA00022777"/>
    </source>
</evidence>
<evidence type="ECO:0000256" key="2">
    <source>
        <dbReference type="ARBA" id="ARBA00022679"/>
    </source>
</evidence>
<dbReference type="GO" id="GO:0004674">
    <property type="term" value="F:protein serine/threonine kinase activity"/>
    <property type="evidence" value="ECO:0007669"/>
    <property type="project" value="UniProtKB-KW"/>
</dbReference>
<keyword evidence="5" id="KW-0067">ATP-binding</keyword>
<dbReference type="PANTHER" id="PTHR24346:SF82">
    <property type="entry name" value="KP78A-RELATED"/>
    <property type="match status" value="1"/>
</dbReference>
<dbReference type="PROSITE" id="PS50011">
    <property type="entry name" value="PROTEIN_KINASE_DOM"/>
    <property type="match status" value="1"/>
</dbReference>
<dbReference type="PANTHER" id="PTHR24346">
    <property type="entry name" value="MAP/MICROTUBULE AFFINITY-REGULATING KINASE"/>
    <property type="match status" value="1"/>
</dbReference>
<dbReference type="Gene3D" id="1.10.510.10">
    <property type="entry name" value="Transferase(Phosphotransferase) domain 1"/>
    <property type="match status" value="1"/>
</dbReference>
<evidence type="ECO:0000313" key="8">
    <source>
        <dbReference type="Proteomes" id="UP001627154"/>
    </source>
</evidence>